<evidence type="ECO:0000313" key="2">
    <source>
        <dbReference type="Proteomes" id="UP000886885"/>
    </source>
</evidence>
<sequence length="114" mass="13160">MFACYPVPILSSDIERMHFDDRLLRRWTKQTSHVKIGVDFFKIVDQTKFNSCYQLGWIGLPKVLLCWQFSSQKVLYVLVNETARKIHSTTGDASKEVPSRPSLVLLLTLLCDNI</sequence>
<reference evidence="1" key="1">
    <citation type="journal article" date="2020" name="bioRxiv">
        <title>Hybrid origin of Populus tomentosa Carr. identified through genome sequencing and phylogenomic analysis.</title>
        <authorList>
            <person name="An X."/>
            <person name="Gao K."/>
            <person name="Chen Z."/>
            <person name="Li J."/>
            <person name="Yang X."/>
            <person name="Yang X."/>
            <person name="Zhou J."/>
            <person name="Guo T."/>
            <person name="Zhao T."/>
            <person name="Huang S."/>
            <person name="Miao D."/>
            <person name="Khan W.U."/>
            <person name="Rao P."/>
            <person name="Ye M."/>
            <person name="Lei B."/>
            <person name="Liao W."/>
            <person name="Wang J."/>
            <person name="Ji L."/>
            <person name="Li Y."/>
            <person name="Guo B."/>
            <person name="Mustafa N.S."/>
            <person name="Li S."/>
            <person name="Yun Q."/>
            <person name="Keller S.R."/>
            <person name="Mao J."/>
            <person name="Zhang R."/>
            <person name="Strauss S.H."/>
        </authorList>
    </citation>
    <scope>NUCLEOTIDE SEQUENCE</scope>
    <source>
        <strain evidence="1">GM15</strain>
        <tissue evidence="1">Leaf</tissue>
    </source>
</reference>
<proteinExistence type="predicted"/>
<keyword evidence="2" id="KW-1185">Reference proteome</keyword>
<accession>A0A8X8A8G0</accession>
<gene>
    <name evidence="1" type="ORF">POTOM_016143</name>
</gene>
<dbReference type="Proteomes" id="UP000886885">
    <property type="component" value="Chromosome 4A"/>
</dbReference>
<dbReference type="EMBL" id="JAAWWB010000007">
    <property type="protein sequence ID" value="KAG6779748.1"/>
    <property type="molecule type" value="Genomic_DNA"/>
</dbReference>
<protein>
    <submittedName>
        <fullName evidence="1">Uncharacterized protein</fullName>
    </submittedName>
</protein>
<comment type="caution">
    <text evidence="1">The sequence shown here is derived from an EMBL/GenBank/DDBJ whole genome shotgun (WGS) entry which is preliminary data.</text>
</comment>
<dbReference type="AlphaFoldDB" id="A0A8X8A8G0"/>
<organism evidence="1 2">
    <name type="scientific">Populus tomentosa</name>
    <name type="common">Chinese white poplar</name>
    <dbReference type="NCBI Taxonomy" id="118781"/>
    <lineage>
        <taxon>Eukaryota</taxon>
        <taxon>Viridiplantae</taxon>
        <taxon>Streptophyta</taxon>
        <taxon>Embryophyta</taxon>
        <taxon>Tracheophyta</taxon>
        <taxon>Spermatophyta</taxon>
        <taxon>Magnoliopsida</taxon>
        <taxon>eudicotyledons</taxon>
        <taxon>Gunneridae</taxon>
        <taxon>Pentapetalae</taxon>
        <taxon>rosids</taxon>
        <taxon>fabids</taxon>
        <taxon>Malpighiales</taxon>
        <taxon>Salicaceae</taxon>
        <taxon>Saliceae</taxon>
        <taxon>Populus</taxon>
    </lineage>
</organism>
<evidence type="ECO:0000313" key="1">
    <source>
        <dbReference type="EMBL" id="KAG6779748.1"/>
    </source>
</evidence>
<name>A0A8X8A8G0_POPTO</name>